<evidence type="ECO:0000256" key="22">
    <source>
        <dbReference type="SAM" id="MobiDB-lite"/>
    </source>
</evidence>
<keyword evidence="7" id="KW-0121">Carboxypeptidase</keyword>
<evidence type="ECO:0000256" key="20">
    <source>
        <dbReference type="ARBA" id="ARBA00043070"/>
    </source>
</evidence>
<dbReference type="GO" id="GO:0008270">
    <property type="term" value="F:zinc ion binding"/>
    <property type="evidence" value="ECO:0007669"/>
    <property type="project" value="InterPro"/>
</dbReference>
<evidence type="ECO:0000256" key="2">
    <source>
        <dbReference type="ARBA" id="ARBA00004123"/>
    </source>
</evidence>
<dbReference type="GO" id="GO:0005634">
    <property type="term" value="C:nucleus"/>
    <property type="evidence" value="ECO:0007669"/>
    <property type="project" value="UniProtKB-SubCell"/>
</dbReference>
<evidence type="ECO:0000256" key="17">
    <source>
        <dbReference type="ARBA" id="ARBA00029302"/>
    </source>
</evidence>
<accession>A0A8D2PMX4</accession>
<dbReference type="Pfam" id="PF18027">
    <property type="entry name" value="Pepdidase_M14_N"/>
    <property type="match status" value="1"/>
</dbReference>
<dbReference type="GO" id="GO:0004181">
    <property type="term" value="F:metallocarboxypeptidase activity"/>
    <property type="evidence" value="ECO:0007669"/>
    <property type="project" value="InterPro"/>
</dbReference>
<keyword evidence="9" id="KW-0479">Metal-binding</keyword>
<evidence type="ECO:0000256" key="7">
    <source>
        <dbReference type="ARBA" id="ARBA00022645"/>
    </source>
</evidence>
<keyword evidence="14" id="KW-0539">Nucleus</keyword>
<evidence type="ECO:0000256" key="8">
    <source>
        <dbReference type="ARBA" id="ARBA00022670"/>
    </source>
</evidence>
<reference evidence="24" key="1">
    <citation type="submission" date="2025-08" db="UniProtKB">
        <authorList>
            <consortium name="Ensembl"/>
        </authorList>
    </citation>
    <scope>IDENTIFICATION</scope>
</reference>
<keyword evidence="11" id="KW-0862">Zinc</keyword>
<dbReference type="PROSITE" id="PS52035">
    <property type="entry name" value="PEPTIDASE_M14"/>
    <property type="match status" value="1"/>
</dbReference>
<keyword evidence="8" id="KW-0645">Protease</keyword>
<dbReference type="InterPro" id="IPR000834">
    <property type="entry name" value="Peptidase_M14"/>
</dbReference>
<evidence type="ECO:0000256" key="19">
    <source>
        <dbReference type="ARBA" id="ARBA00043068"/>
    </source>
</evidence>
<dbReference type="SUPFAM" id="SSF53187">
    <property type="entry name" value="Zn-dependent exopeptidases"/>
    <property type="match status" value="1"/>
</dbReference>
<evidence type="ECO:0000256" key="18">
    <source>
        <dbReference type="ARBA" id="ARBA00041044"/>
    </source>
</evidence>
<dbReference type="PANTHER" id="PTHR12756:SF24">
    <property type="entry name" value="CYTOSOLIC CARBOXYPEPTIDASE 1"/>
    <property type="match status" value="1"/>
</dbReference>
<evidence type="ECO:0000256" key="3">
    <source>
        <dbReference type="ARBA" id="ARBA00004173"/>
    </source>
</evidence>
<dbReference type="Ensembl" id="ENSZLMT00000015200.1">
    <property type="protein sequence ID" value="ENSZLMP00000014792.1"/>
    <property type="gene ID" value="ENSZLMG00000010225.1"/>
</dbReference>
<dbReference type="Gene3D" id="3.40.630.10">
    <property type="entry name" value="Zn peptidases"/>
    <property type="match status" value="1"/>
</dbReference>
<feature type="region of interest" description="Disordered" evidence="22">
    <location>
        <begin position="1114"/>
        <end position="1152"/>
    </location>
</feature>
<evidence type="ECO:0000256" key="13">
    <source>
        <dbReference type="ARBA" id="ARBA00023128"/>
    </source>
</evidence>
<evidence type="ECO:0000256" key="15">
    <source>
        <dbReference type="ARBA" id="ARBA00024524"/>
    </source>
</evidence>
<proteinExistence type="inferred from homology"/>
<dbReference type="InterPro" id="IPR011989">
    <property type="entry name" value="ARM-like"/>
</dbReference>
<dbReference type="AlphaFoldDB" id="A0A8D2PMX4"/>
<evidence type="ECO:0000313" key="25">
    <source>
        <dbReference type="Proteomes" id="UP000694401"/>
    </source>
</evidence>
<evidence type="ECO:0000256" key="16">
    <source>
        <dbReference type="ARBA" id="ARBA00026108"/>
    </source>
</evidence>
<comment type="cofactor">
    <cofactor evidence="1">
        <name>Zn(2+)</name>
        <dbReference type="ChEBI" id="CHEBI:29105"/>
    </cofactor>
</comment>
<dbReference type="SUPFAM" id="SSF48371">
    <property type="entry name" value="ARM repeat"/>
    <property type="match status" value="1"/>
</dbReference>
<evidence type="ECO:0000256" key="21">
    <source>
        <dbReference type="PROSITE-ProRule" id="PRU01379"/>
    </source>
</evidence>
<dbReference type="GO" id="GO:0005829">
    <property type="term" value="C:cytosol"/>
    <property type="evidence" value="ECO:0007669"/>
    <property type="project" value="UniProtKB-SubCell"/>
</dbReference>
<dbReference type="InterPro" id="IPR050821">
    <property type="entry name" value="Cytosolic_carboxypeptidase"/>
</dbReference>
<evidence type="ECO:0000256" key="1">
    <source>
        <dbReference type="ARBA" id="ARBA00001947"/>
    </source>
</evidence>
<feature type="domain" description="Peptidase M14" evidence="23">
    <location>
        <begin position="774"/>
        <end position="1064"/>
    </location>
</feature>
<name>A0A8D2PMX4_ZOSLA</name>
<comment type="catalytic activity">
    <reaction evidence="15">
        <text>C-terminal L-alpha-aminoacyl-L-glutamyl-L-glutamyl-[tubulin] + H2O = C-terminal L-alpha-aminoacyl-L-glutamyl-[tubulin] + L-glutamate</text>
        <dbReference type="Rhea" id="RHEA:63792"/>
        <dbReference type="Rhea" id="RHEA-COMP:16435"/>
        <dbReference type="Rhea" id="RHEA-COMP:16436"/>
        <dbReference type="ChEBI" id="CHEBI:15377"/>
        <dbReference type="ChEBI" id="CHEBI:29985"/>
        <dbReference type="ChEBI" id="CHEBI:149555"/>
        <dbReference type="ChEBI" id="CHEBI:149556"/>
        <dbReference type="EC" id="3.4.17.24"/>
    </reaction>
    <physiologicalReaction direction="left-to-right" evidence="15">
        <dbReference type="Rhea" id="RHEA:63793"/>
    </physiologicalReaction>
</comment>
<dbReference type="Gene3D" id="1.25.10.10">
    <property type="entry name" value="Leucine-rich Repeat Variant"/>
    <property type="match status" value="1"/>
</dbReference>
<evidence type="ECO:0000259" key="23">
    <source>
        <dbReference type="PROSITE" id="PS52035"/>
    </source>
</evidence>
<dbReference type="FunFam" id="2.60.40.3120:FF:000001">
    <property type="entry name" value="cytosolic carboxypeptidase 1 isoform X1"/>
    <property type="match status" value="1"/>
</dbReference>
<dbReference type="EC" id="3.4.17.24" evidence="16"/>
<feature type="compositionally biased region" description="Acidic residues" evidence="22">
    <location>
        <begin position="1114"/>
        <end position="1125"/>
    </location>
</feature>
<dbReference type="Pfam" id="PF00246">
    <property type="entry name" value="Peptidase_M14"/>
    <property type="match status" value="1"/>
</dbReference>
<dbReference type="CDD" id="cd06906">
    <property type="entry name" value="M14_Nna1"/>
    <property type="match status" value="1"/>
</dbReference>
<dbReference type="FunFam" id="3.40.630.10:FF:000024">
    <property type="entry name" value="ATP/GTP binding protein 1"/>
    <property type="match status" value="1"/>
</dbReference>
<keyword evidence="12" id="KW-0482">Metalloprotease</keyword>
<dbReference type="Proteomes" id="UP000694401">
    <property type="component" value="Unassembled WGS sequence"/>
</dbReference>
<dbReference type="PANTHER" id="PTHR12756">
    <property type="entry name" value="CYTOSOLIC CARBOXYPEPTIDASE"/>
    <property type="match status" value="1"/>
</dbReference>
<evidence type="ECO:0000256" key="9">
    <source>
        <dbReference type="ARBA" id="ARBA00022723"/>
    </source>
</evidence>
<dbReference type="Gene3D" id="2.60.40.3120">
    <property type="match status" value="1"/>
</dbReference>
<comment type="subcellular location">
    <subcellularLocation>
        <location evidence="4">Cytoplasm</location>
        <location evidence="4">Cytosol</location>
    </subcellularLocation>
    <subcellularLocation>
        <location evidence="3">Mitochondrion</location>
    </subcellularLocation>
    <subcellularLocation>
        <location evidence="2">Nucleus</location>
    </subcellularLocation>
</comment>
<evidence type="ECO:0000256" key="5">
    <source>
        <dbReference type="ARBA" id="ARBA00005988"/>
    </source>
</evidence>
<protein>
    <recommendedName>
        <fullName evidence="18">Cytosolic carboxypeptidase 1</fullName>
        <ecNumber evidence="16">3.4.17.24</ecNumber>
    </recommendedName>
    <alternativeName>
        <fullName evidence="20">ATP/GTP-binding protein 1</fullName>
    </alternativeName>
    <alternativeName>
        <fullName evidence="19">Protein deglutamylase CCP1</fullName>
    </alternativeName>
</protein>
<sequence length="1152" mass="130351">LSKLSLISHNSIRVSVNSRTISLLSQLEKINLDSVVGESDHARHVTSKILHLVQSQEKTRKEITSKGSTGIEVILSTAVMYKENITFNCSLALDVAILLQLLLTASKDSPPNEELMVLLHTLLAKIGPKDKKIGVKARINGALNISLNLVKHNLQNHRLVLPCLQVLRVYSTNSVNAVSLGKNGVVELMFKIIGPFSKRNTSLMKVALDTLAALLKSKTNARRAVDRGYVQVLLTIYVDWHRHDSRHRYMLIRKGVLQCIKSVTNIKLGRKAFIDANGMKILYNTSQVMDDVVDESDDNDDVETESEIETEIDDDKDQHFKNDDIETDINKLKPRQELGRPIEELKMYEQFFPELSENFQEWDLVSKEPKPFVPDANLSGPIVVPTASVEHSTEANPSTKGVALKECNPLLTEEYNRRPVFLELPKKDNMNGSSLHQQNDQRNMLPLCQCLSQEIVKGLDRISLQSSAKNDQYYGTGCVVKKESKTSLTTLACSKPCEHVSPCGGSLFEGSSVQLGKLCCTGVDSEEEEDSRSSSSGEHVMLQVSDVSPVHDCDLYLEMVKNTKSIPEYSEVAYPDYFGHIPPPFKEPILERPYGVQRTKISQDIERLIYQNDIIDRVVYDLDNLSCSVPEEADVLKFNSKFESGNLRKVIQIRKNEYDLILNSDINSNHYHQWFYFEVSGMKTGIGYRFNIINCEKSNSQFNYGMQPLMYSVQEALRSRPCWTRVGTDICYYKNHFSRSSIAAGGQKGKSYYTITFTVTFQHKDDVCYFAYHYPYTYSTLKMHLRKLESMHNPQQIYFRQDVLCETLAGNSCPLVTITAMPESNYYEHICQFRNRPYIFLSARVHPGETNASWVMKGTLEYLMSNSPNAQCLRESYIFKIIPMLNPDGVINGNHRCSLSGEDLNRQWQNPNPDLHPTIYHAKGLLQYLAAIKRLPLVYCDYHGHSRKKNVFMYGCSIKETMWHTSVNAASGDLMEDSGYRALPKILSQTAPAFCMGSCSFVVEKSKESTARVVVWREIGVQRSYTMESTLCGCDQGKYKGLQIGTRELEEMGAKFCVGLLRLKRMSSPLEYNLPSSLLDIENELIESSCKVTSPTTYVLDEDEPRFLEEVDYSAESNDDQDVELGDNVADYEATNQDEGLSDSDSARILLS</sequence>
<evidence type="ECO:0000313" key="24">
    <source>
        <dbReference type="Ensembl" id="ENSZLMP00000014792.1"/>
    </source>
</evidence>
<dbReference type="InterPro" id="IPR016024">
    <property type="entry name" value="ARM-type_fold"/>
</dbReference>
<evidence type="ECO:0000256" key="10">
    <source>
        <dbReference type="ARBA" id="ARBA00022801"/>
    </source>
</evidence>
<keyword evidence="13" id="KW-0496">Mitochondrion</keyword>
<comment type="similarity">
    <text evidence="5 21">Belongs to the peptidase M14 family.</text>
</comment>
<evidence type="ECO:0000256" key="14">
    <source>
        <dbReference type="ARBA" id="ARBA00023242"/>
    </source>
</evidence>
<comment type="catalytic activity">
    <reaction evidence="17">
        <text>(L-glutamyl)(n+1)-gamma-L-glutamyl-L-glutamyl-[protein] + H2O = (L-glutamyl)(n)-gamma-L-glutamyl-L-glutamyl-[protein] + L-glutamate</text>
        <dbReference type="Rhea" id="RHEA:60004"/>
        <dbReference type="Rhea" id="RHEA-COMP:15519"/>
        <dbReference type="Rhea" id="RHEA-COMP:15675"/>
        <dbReference type="ChEBI" id="CHEBI:15377"/>
        <dbReference type="ChEBI" id="CHEBI:29985"/>
        <dbReference type="ChEBI" id="CHEBI:143623"/>
    </reaction>
    <physiologicalReaction direction="left-to-right" evidence="17">
        <dbReference type="Rhea" id="RHEA:60005"/>
    </physiologicalReaction>
</comment>
<organism evidence="24 25">
    <name type="scientific">Zosterops lateralis melanops</name>
    <dbReference type="NCBI Taxonomy" id="1220523"/>
    <lineage>
        <taxon>Eukaryota</taxon>
        <taxon>Metazoa</taxon>
        <taxon>Chordata</taxon>
        <taxon>Craniata</taxon>
        <taxon>Vertebrata</taxon>
        <taxon>Euteleostomi</taxon>
        <taxon>Archelosauria</taxon>
        <taxon>Archosauria</taxon>
        <taxon>Dinosauria</taxon>
        <taxon>Saurischia</taxon>
        <taxon>Theropoda</taxon>
        <taxon>Coelurosauria</taxon>
        <taxon>Aves</taxon>
        <taxon>Neognathae</taxon>
        <taxon>Neoaves</taxon>
        <taxon>Telluraves</taxon>
        <taxon>Australaves</taxon>
        <taxon>Passeriformes</taxon>
        <taxon>Sylvioidea</taxon>
        <taxon>Zosteropidae</taxon>
        <taxon>Zosterops</taxon>
    </lineage>
</organism>
<evidence type="ECO:0000256" key="6">
    <source>
        <dbReference type="ARBA" id="ARBA00022490"/>
    </source>
</evidence>
<evidence type="ECO:0000256" key="12">
    <source>
        <dbReference type="ARBA" id="ARBA00023049"/>
    </source>
</evidence>
<dbReference type="InterPro" id="IPR040626">
    <property type="entry name" value="Pepdidase_M14_N"/>
</dbReference>
<dbReference type="InterPro" id="IPR033852">
    <property type="entry name" value="CBPC1/4"/>
</dbReference>
<keyword evidence="10" id="KW-0378">Hydrolase</keyword>
<reference evidence="24" key="2">
    <citation type="submission" date="2025-09" db="UniProtKB">
        <authorList>
            <consortium name="Ensembl"/>
        </authorList>
    </citation>
    <scope>IDENTIFICATION</scope>
</reference>
<keyword evidence="6" id="KW-0963">Cytoplasm</keyword>
<feature type="active site" description="Proton donor/acceptor" evidence="21">
    <location>
        <position position="1028"/>
    </location>
</feature>
<evidence type="ECO:0000256" key="4">
    <source>
        <dbReference type="ARBA" id="ARBA00004514"/>
    </source>
</evidence>
<evidence type="ECO:0000256" key="11">
    <source>
        <dbReference type="ARBA" id="ARBA00022833"/>
    </source>
</evidence>
<keyword evidence="25" id="KW-1185">Reference proteome</keyword>
<dbReference type="Pfam" id="PF25571">
    <property type="entry name" value="TPR_CCP1_N"/>
    <property type="match status" value="2"/>
</dbReference>
<dbReference type="GO" id="GO:0006508">
    <property type="term" value="P:proteolysis"/>
    <property type="evidence" value="ECO:0007669"/>
    <property type="project" value="UniProtKB-KW"/>
</dbReference>
<dbReference type="GO" id="GO:0005739">
    <property type="term" value="C:mitochondrion"/>
    <property type="evidence" value="ECO:0007669"/>
    <property type="project" value="UniProtKB-SubCell"/>
</dbReference>